<feature type="non-terminal residue" evidence="2">
    <location>
        <position position="341"/>
    </location>
</feature>
<accession>A0A382PMW1</accession>
<feature type="domain" description="Bacterial Ig-like" evidence="1">
    <location>
        <begin position="89"/>
        <end position="159"/>
    </location>
</feature>
<name>A0A382PMW1_9ZZZZ</name>
<feature type="domain" description="Bacterial Ig-like" evidence="1">
    <location>
        <begin position="166"/>
        <end position="284"/>
    </location>
</feature>
<sequence>NVLALNSGTISDPAGNNAILDHDPVPSNPSFMVDTEAPRVNNFTLDNETGIDDLVLLIGETATINLVFSEKVCVVPSECRHPTLGTTNVFADDDITHPNGTLTTTMTSSDNKTWNGTFTPTNNIDNYSNAGVDNNTLSLRGGGSYHYTDLAGNKGPSATFSSYEVDTKAPTGTFTISDRFLRRDRTTGVADNATITITFREPVIGFDNSDITIPNLDQATLHDNSTVSGTLSTMLSSDDNRTWEGTFTPTFPETEDWENTLTLGTNYTDVDGNPGVAETSPNYMVDDIYPIMNGSATITIENNNSDNDSLLLWNQTATVTVTFPEYVNLFSQGSSDTNDCN</sequence>
<evidence type="ECO:0000313" key="2">
    <source>
        <dbReference type="EMBL" id="SVC74723.1"/>
    </source>
</evidence>
<protein>
    <recommendedName>
        <fullName evidence="1">Bacterial Ig-like domain-containing protein</fullName>
    </recommendedName>
</protein>
<proteinExistence type="predicted"/>
<dbReference type="InterPro" id="IPR044048">
    <property type="entry name" value="Big_12"/>
</dbReference>
<evidence type="ECO:0000259" key="1">
    <source>
        <dbReference type="Pfam" id="PF19078"/>
    </source>
</evidence>
<gene>
    <name evidence="2" type="ORF">METZ01_LOCUS327577</name>
</gene>
<dbReference type="EMBL" id="UINC01108542">
    <property type="protein sequence ID" value="SVC74723.1"/>
    <property type="molecule type" value="Genomic_DNA"/>
</dbReference>
<reference evidence="2" key="1">
    <citation type="submission" date="2018-05" db="EMBL/GenBank/DDBJ databases">
        <authorList>
            <person name="Lanie J.A."/>
            <person name="Ng W.-L."/>
            <person name="Kazmierczak K.M."/>
            <person name="Andrzejewski T.M."/>
            <person name="Davidsen T.M."/>
            <person name="Wayne K.J."/>
            <person name="Tettelin H."/>
            <person name="Glass J.I."/>
            <person name="Rusch D."/>
            <person name="Podicherti R."/>
            <person name="Tsui H.-C.T."/>
            <person name="Winkler M.E."/>
        </authorList>
    </citation>
    <scope>NUCLEOTIDE SEQUENCE</scope>
</reference>
<organism evidence="2">
    <name type="scientific">marine metagenome</name>
    <dbReference type="NCBI Taxonomy" id="408172"/>
    <lineage>
        <taxon>unclassified sequences</taxon>
        <taxon>metagenomes</taxon>
        <taxon>ecological metagenomes</taxon>
    </lineage>
</organism>
<feature type="non-terminal residue" evidence="2">
    <location>
        <position position="1"/>
    </location>
</feature>
<dbReference type="AlphaFoldDB" id="A0A382PMW1"/>
<dbReference type="Pfam" id="PF19078">
    <property type="entry name" value="Big_12"/>
    <property type="match status" value="2"/>
</dbReference>